<evidence type="ECO:0000256" key="1">
    <source>
        <dbReference type="ARBA" id="ARBA00008857"/>
    </source>
</evidence>
<name>A0A1F4T5E7_UNCSA</name>
<dbReference type="PROSITE" id="PS51898">
    <property type="entry name" value="TYR_RECOMBINASE"/>
    <property type="match status" value="1"/>
</dbReference>
<evidence type="ECO:0000256" key="5">
    <source>
        <dbReference type="PROSITE-ProRule" id="PRU01248"/>
    </source>
</evidence>
<protein>
    <recommendedName>
        <fullName evidence="10">Tyr recombinase domain-containing protein</fullName>
    </recommendedName>
</protein>
<dbReference type="PANTHER" id="PTHR30349:SF41">
    <property type="entry name" value="INTEGRASE_RECOMBINASE PROTEIN MJ0367-RELATED"/>
    <property type="match status" value="1"/>
</dbReference>
<comment type="caution">
    <text evidence="8">The sequence shown here is derived from an EMBL/GenBank/DDBJ whole genome shotgun (WGS) entry which is preliminary data.</text>
</comment>
<dbReference type="PROSITE" id="PS51900">
    <property type="entry name" value="CB"/>
    <property type="match status" value="1"/>
</dbReference>
<evidence type="ECO:0008006" key="10">
    <source>
        <dbReference type="Google" id="ProtNLM"/>
    </source>
</evidence>
<dbReference type="InterPro" id="IPR050090">
    <property type="entry name" value="Tyrosine_recombinase_XerCD"/>
</dbReference>
<dbReference type="InterPro" id="IPR013762">
    <property type="entry name" value="Integrase-like_cat_sf"/>
</dbReference>
<dbReference type="AlphaFoldDB" id="A0A1F4T5E7"/>
<dbReference type="InterPro" id="IPR002104">
    <property type="entry name" value="Integrase_catalytic"/>
</dbReference>
<dbReference type="Pfam" id="PF13495">
    <property type="entry name" value="Phage_int_SAM_4"/>
    <property type="match status" value="1"/>
</dbReference>
<dbReference type="InterPro" id="IPR044068">
    <property type="entry name" value="CB"/>
</dbReference>
<reference evidence="8 9" key="1">
    <citation type="journal article" date="2016" name="Nat. Commun.">
        <title>Thousands of microbial genomes shed light on interconnected biogeochemical processes in an aquifer system.</title>
        <authorList>
            <person name="Anantharaman K."/>
            <person name="Brown C.T."/>
            <person name="Hug L.A."/>
            <person name="Sharon I."/>
            <person name="Castelle C.J."/>
            <person name="Probst A.J."/>
            <person name="Thomas B.C."/>
            <person name="Singh A."/>
            <person name="Wilkins M.J."/>
            <person name="Karaoz U."/>
            <person name="Brodie E.L."/>
            <person name="Williams K.H."/>
            <person name="Hubbard S.S."/>
            <person name="Banfield J.F."/>
        </authorList>
    </citation>
    <scope>NUCLEOTIDE SEQUENCE [LARGE SCALE GENOMIC DNA]</scope>
</reference>
<keyword evidence="2" id="KW-0229">DNA integration</keyword>
<evidence type="ECO:0000256" key="2">
    <source>
        <dbReference type="ARBA" id="ARBA00022908"/>
    </source>
</evidence>
<dbReference type="InterPro" id="IPR010998">
    <property type="entry name" value="Integrase_recombinase_N"/>
</dbReference>
<dbReference type="SUPFAM" id="SSF56349">
    <property type="entry name" value="DNA breaking-rejoining enzymes"/>
    <property type="match status" value="1"/>
</dbReference>
<dbReference type="Gene3D" id="1.10.150.130">
    <property type="match status" value="1"/>
</dbReference>
<gene>
    <name evidence="8" type="ORF">A3K49_03415</name>
</gene>
<evidence type="ECO:0000256" key="4">
    <source>
        <dbReference type="ARBA" id="ARBA00023172"/>
    </source>
</evidence>
<dbReference type="GO" id="GO:0006310">
    <property type="term" value="P:DNA recombination"/>
    <property type="evidence" value="ECO:0007669"/>
    <property type="project" value="UniProtKB-KW"/>
</dbReference>
<dbReference type="Proteomes" id="UP000178602">
    <property type="component" value="Unassembled WGS sequence"/>
</dbReference>
<proteinExistence type="inferred from homology"/>
<dbReference type="Gene3D" id="1.10.443.10">
    <property type="entry name" value="Intergrase catalytic core"/>
    <property type="match status" value="1"/>
</dbReference>
<evidence type="ECO:0000313" key="8">
    <source>
        <dbReference type="EMBL" id="OGC28031.1"/>
    </source>
</evidence>
<dbReference type="GO" id="GO:0003677">
    <property type="term" value="F:DNA binding"/>
    <property type="evidence" value="ECO:0007669"/>
    <property type="project" value="UniProtKB-UniRule"/>
</dbReference>
<feature type="domain" description="Tyr recombinase" evidence="6">
    <location>
        <begin position="201"/>
        <end position="383"/>
    </location>
</feature>
<evidence type="ECO:0000259" key="7">
    <source>
        <dbReference type="PROSITE" id="PS51900"/>
    </source>
</evidence>
<evidence type="ECO:0000256" key="3">
    <source>
        <dbReference type="ARBA" id="ARBA00023125"/>
    </source>
</evidence>
<comment type="similarity">
    <text evidence="1">Belongs to the 'phage' integrase family.</text>
</comment>
<keyword evidence="4" id="KW-0233">DNA recombination</keyword>
<accession>A0A1F4T5E7</accession>
<dbReference type="PANTHER" id="PTHR30349">
    <property type="entry name" value="PHAGE INTEGRASE-RELATED"/>
    <property type="match status" value="1"/>
</dbReference>
<dbReference type="GO" id="GO:0015074">
    <property type="term" value="P:DNA integration"/>
    <property type="evidence" value="ECO:0007669"/>
    <property type="project" value="UniProtKB-KW"/>
</dbReference>
<organism evidence="8 9">
    <name type="scientific">candidate division WOR-1 bacterium RIFOXYC12_FULL_54_18</name>
    <dbReference type="NCBI Taxonomy" id="1802584"/>
    <lineage>
        <taxon>Bacteria</taxon>
        <taxon>Bacillati</taxon>
        <taxon>Saganbacteria</taxon>
    </lineage>
</organism>
<keyword evidence="3 5" id="KW-0238">DNA-binding</keyword>
<dbReference type="Pfam" id="PF00589">
    <property type="entry name" value="Phage_integrase"/>
    <property type="match status" value="1"/>
</dbReference>
<dbReference type="EMBL" id="MEUG01000001">
    <property type="protein sequence ID" value="OGC28031.1"/>
    <property type="molecule type" value="Genomic_DNA"/>
</dbReference>
<feature type="domain" description="Core-binding (CB)" evidence="7">
    <location>
        <begin position="92"/>
        <end position="180"/>
    </location>
</feature>
<dbReference type="InterPro" id="IPR004107">
    <property type="entry name" value="Integrase_SAM-like_N"/>
</dbReference>
<evidence type="ECO:0000313" key="9">
    <source>
        <dbReference type="Proteomes" id="UP000178602"/>
    </source>
</evidence>
<evidence type="ECO:0000259" key="6">
    <source>
        <dbReference type="PROSITE" id="PS51898"/>
    </source>
</evidence>
<sequence>MRITTSRALSFEKGSKYINYWSRGIIKREIKSIHANGYSILYKNAIKSHFRLVKTAQLKRYFGGWRAAVKAAGINYYKYEALYKKKKPRINYFVDDPVARNLLWKWRRELILKNYNHLTIVLKIKWVKRFINFLKKGQKLETLTRNDAKKYLFSKKAIKYSPRTLQIIKTSLNHFFEFCVKKGILKESPFLEIDFPRYEKIMPAVLQEEDLIHLVRAIDEMPVDDLAKARGRLAIGLIVYCGLRRRELLSLKKRDVDLNEMIIKVKQGKHRKDRLLPINRKLVETIREYLRLRGNDYGRYLLSNKRNNRKMDNSQLHYLFRDISKQAGLKRVTPHLLRGTLATLLLNREASIRSIQELMGHNSIDTTARYTQVSMDLLRKEMAKHPLLVENMGE</sequence>
<dbReference type="InterPro" id="IPR011010">
    <property type="entry name" value="DNA_brk_join_enz"/>
</dbReference>